<dbReference type="InterPro" id="IPR025072">
    <property type="entry name" value="Fur_reg_FbpA"/>
</dbReference>
<dbReference type="EMBL" id="SSNT01000008">
    <property type="protein sequence ID" value="THF79659.1"/>
    <property type="molecule type" value="Genomic_DNA"/>
</dbReference>
<reference evidence="1 2" key="1">
    <citation type="submission" date="2019-04" db="EMBL/GenBank/DDBJ databases">
        <title>Bacillus sediminilitoris sp. nov., isolated from a tidal flat sediment on the East China Sea.</title>
        <authorList>
            <person name="Wei Y."/>
            <person name="Mao H."/>
            <person name="Fang J."/>
        </authorList>
    </citation>
    <scope>NUCLEOTIDE SEQUENCE [LARGE SCALE GENOMIC DNA]</scope>
    <source>
        <strain evidence="1 2">DSL-17</strain>
    </source>
</reference>
<dbReference type="RefSeq" id="WP_136354018.1">
    <property type="nucleotide sequence ID" value="NZ_CP046266.1"/>
</dbReference>
<dbReference type="OrthoDB" id="2929642at2"/>
<sequence length="55" mass="6700">MSQLREAVFRRKEKLIKKLLELGVYKKDEHHLYELTLSEIETEYHNEIKRKKSIG</sequence>
<proteinExistence type="predicted"/>
<dbReference type="AlphaFoldDB" id="A0A4S4BWU8"/>
<accession>A0A4S4BWU8</accession>
<gene>
    <name evidence="1" type="primary">fbpA</name>
    <name evidence="1" type="ORF">E6W99_11615</name>
</gene>
<organism evidence="1 2">
    <name type="scientific">Metabacillus sediminilitoris</name>
    <dbReference type="NCBI Taxonomy" id="2567941"/>
    <lineage>
        <taxon>Bacteria</taxon>
        <taxon>Bacillati</taxon>
        <taxon>Bacillota</taxon>
        <taxon>Bacilli</taxon>
        <taxon>Bacillales</taxon>
        <taxon>Bacillaceae</taxon>
        <taxon>Metabacillus</taxon>
    </lineage>
</organism>
<evidence type="ECO:0000313" key="2">
    <source>
        <dbReference type="Proteomes" id="UP000310334"/>
    </source>
</evidence>
<dbReference type="Pfam" id="PF13076">
    <property type="entry name" value="Fur_reg_FbpA"/>
    <property type="match status" value="1"/>
</dbReference>
<keyword evidence="2" id="KW-1185">Reference proteome</keyword>
<evidence type="ECO:0000313" key="1">
    <source>
        <dbReference type="EMBL" id="THF79659.1"/>
    </source>
</evidence>
<protein>
    <submittedName>
        <fullName evidence="1">Fur-regulated basic protein FbpA</fullName>
    </submittedName>
</protein>
<dbReference type="Proteomes" id="UP000310334">
    <property type="component" value="Unassembled WGS sequence"/>
</dbReference>
<name>A0A4S4BWU8_9BACI</name>
<comment type="caution">
    <text evidence="1">The sequence shown here is derived from an EMBL/GenBank/DDBJ whole genome shotgun (WGS) entry which is preliminary data.</text>
</comment>